<sequence length="1253" mass="141899">MESKSTTTTTAAAPKSPAPTPTPPTPVAFGLTEGLIEKFSGDDKTYSSSKWAQDIEDNAEIFQWSPQQTLIVARRSLTGTAELWLKSEKAYKTYGELKTALMKEFPDTSNVKEMHELMAARKKMKSETYYQYMLHMKELARRAKFPDYIAIQYIVDGIDDFESNKVILYGVTTFPALKEKLSIYEKMKSKSWEREKKTNRSKGHTKSAEASSGAARRCYSCGDVGHEAGVCKNGLKCFGCNEFGHIRNQCPVNPVKYTSTASASSHSIAKMAGAGGGGAHGGARGGGASGSGGAGRGGPKRPVAMFGTVNEVSGNEAVSSVIDNETTLTDVNTVNVTATCYEDRNVNVTQVNKCVRKPVKDIKINNKVLNALVDSGCVPVNVDHIQDPVVKSEVIQCVEEYKPLYKEEAPIQLQIVLKDDIPVRQRPRRLSLMEQRVVEDQIEEWLDKGIVRVSFSDYSSPLVLVKKKDGSIRVCVDYRQVNKKIVKDEFPLPVIDDLIDKLQGAKVYSVLDLKSGFFHLKVSEESIKYTSFVTHHGQFEFLRAPFGLSTCPKTFMRFVSIIFRNLISQGVLIIFIDDIIIPALDEVQAVSRLKQVLEVAAHYGLEINWKKANLLQREVEYLGHRVKDGEVRPSTDKVDAVIRYPEPRTLKHLHSFVGLTSYFRKYIENYASVAKPLTDLLKKNTEFIFEVKERTAFETLKNKLASGPVLKIFNPRLKTELHTDASGVALAAILMQHHPGSGLHPVHYMSKKTTDIQSRYSSYELEALAIIEGIKKFRHYLYGIPFKIVTDCKAFELTLKKKDLSAKVARWVLMLSEYNFEVEHRAGSRMQHADALSRIPTVAVVTTLQESLCQAQDQDDGIKAIKEILKGGSPYDDYWLENGVLYKTGQKLLVVPRGWEKEIINRVHSKGHFGKSKMKELLHKEYYIRDVDKKIQDFLLSCIPCLLATRKEGKQEGFLNPIEKEAVPFDTLHLDHIGPLTETRKQYNYILTVIDGFTKFVWLFPTKTTSSSETIRKIQIHQQIFGNPRRFITDRGTAFTSNEFKSYCEEEKICHVKITTGVPRGNGQVERVHRILIPVLTKLCLGDSGVWYKHVSKVQRALNATFQRSINTTPFELLMGVKMKSKEDLEILQLLQEENTLQYDENREKIRQQAKEQILKIQEENKKQYDRKRKESSKYKEGDIVAIKRTQFGPGLKLKPKYLGPYRVVKCKRNDRYDVEKLDSSIEGPQRSSSSADQMKRWPEHGDAEMLEE</sequence>
<dbReference type="GO" id="GO:0016787">
    <property type="term" value="F:hydrolase activity"/>
    <property type="evidence" value="ECO:0007669"/>
    <property type="project" value="UniProtKB-KW"/>
</dbReference>
<feature type="compositionally biased region" description="Low complexity" evidence="9">
    <location>
        <begin position="1"/>
        <end position="15"/>
    </location>
</feature>
<dbReference type="FunFam" id="3.10.20.370:FF:000001">
    <property type="entry name" value="Retrovirus-related Pol polyprotein from transposon 17.6-like protein"/>
    <property type="match status" value="1"/>
</dbReference>
<dbReference type="InterPro" id="IPR001584">
    <property type="entry name" value="Integrase_cat-core"/>
</dbReference>
<evidence type="ECO:0000259" key="11">
    <source>
        <dbReference type="PROSITE" id="PS50878"/>
    </source>
</evidence>
<feature type="domain" description="Integrase catalytic" evidence="12">
    <location>
        <begin position="964"/>
        <end position="1122"/>
    </location>
</feature>
<accession>A0A2A4J7U9</accession>
<keyword evidence="4" id="KW-0540">Nuclease</keyword>
<feature type="domain" description="CCHC-type" evidence="10">
    <location>
        <begin position="236"/>
        <end position="251"/>
    </location>
</feature>
<evidence type="ECO:0000256" key="5">
    <source>
        <dbReference type="ARBA" id="ARBA00022759"/>
    </source>
</evidence>
<dbReference type="InterPro" id="IPR050951">
    <property type="entry name" value="Retrovirus_Pol_polyprotein"/>
</dbReference>
<dbReference type="Pfam" id="PF17921">
    <property type="entry name" value="Integrase_H2C2"/>
    <property type="match status" value="1"/>
</dbReference>
<dbReference type="InterPro" id="IPR012337">
    <property type="entry name" value="RNaseH-like_sf"/>
</dbReference>
<evidence type="ECO:0000256" key="1">
    <source>
        <dbReference type="ARBA" id="ARBA00012493"/>
    </source>
</evidence>
<keyword evidence="8" id="KW-0479">Metal-binding</keyword>
<comment type="caution">
    <text evidence="13">The sequence shown here is derived from an EMBL/GenBank/DDBJ whole genome shotgun (WGS) entry which is preliminary data.</text>
</comment>
<dbReference type="InterPro" id="IPR036397">
    <property type="entry name" value="RNaseH_sf"/>
</dbReference>
<dbReference type="InterPro" id="IPR043502">
    <property type="entry name" value="DNA/RNA_pol_sf"/>
</dbReference>
<dbReference type="CDD" id="cd09274">
    <property type="entry name" value="RNase_HI_RT_Ty3"/>
    <property type="match status" value="1"/>
</dbReference>
<keyword evidence="7" id="KW-0695">RNA-directed DNA polymerase</keyword>
<dbReference type="InterPro" id="IPR000477">
    <property type="entry name" value="RT_dom"/>
</dbReference>
<dbReference type="Pfam" id="PF00665">
    <property type="entry name" value="rve"/>
    <property type="match status" value="1"/>
</dbReference>
<dbReference type="Pfam" id="PF00078">
    <property type="entry name" value="RVT_1"/>
    <property type="match status" value="1"/>
</dbReference>
<evidence type="ECO:0000256" key="6">
    <source>
        <dbReference type="ARBA" id="ARBA00022801"/>
    </source>
</evidence>
<dbReference type="GO" id="GO:0004519">
    <property type="term" value="F:endonuclease activity"/>
    <property type="evidence" value="ECO:0007669"/>
    <property type="project" value="UniProtKB-KW"/>
</dbReference>
<keyword evidence="3" id="KW-0548">Nucleotidyltransferase</keyword>
<evidence type="ECO:0000259" key="12">
    <source>
        <dbReference type="PROSITE" id="PS50994"/>
    </source>
</evidence>
<dbReference type="InterPro" id="IPR001878">
    <property type="entry name" value="Znf_CCHC"/>
</dbReference>
<evidence type="ECO:0000256" key="7">
    <source>
        <dbReference type="ARBA" id="ARBA00022918"/>
    </source>
</evidence>
<feature type="region of interest" description="Disordered" evidence="9">
    <location>
        <begin position="1"/>
        <end position="29"/>
    </location>
</feature>
<name>A0A2A4J7U9_HELVI</name>
<dbReference type="STRING" id="7102.A0A2A4J7U9"/>
<dbReference type="PROSITE" id="PS50994">
    <property type="entry name" value="INTEGRASE"/>
    <property type="match status" value="1"/>
</dbReference>
<dbReference type="GO" id="GO:0003964">
    <property type="term" value="F:RNA-directed DNA polymerase activity"/>
    <property type="evidence" value="ECO:0007669"/>
    <property type="project" value="UniProtKB-KW"/>
</dbReference>
<dbReference type="InterPro" id="IPR036875">
    <property type="entry name" value="Znf_CCHC_sf"/>
</dbReference>
<keyword evidence="6" id="KW-0378">Hydrolase</keyword>
<dbReference type="GO" id="GO:0008270">
    <property type="term" value="F:zinc ion binding"/>
    <property type="evidence" value="ECO:0007669"/>
    <property type="project" value="UniProtKB-KW"/>
</dbReference>
<dbReference type="PROSITE" id="PS50158">
    <property type="entry name" value="ZF_CCHC"/>
    <property type="match status" value="2"/>
</dbReference>
<gene>
    <name evidence="13" type="ORF">B5V51_6283</name>
</gene>
<reference evidence="13" key="1">
    <citation type="submission" date="2017-09" db="EMBL/GenBank/DDBJ databases">
        <title>Contemporary evolution of a Lepidopteran species, Heliothis virescens, in response to modern agricultural practices.</title>
        <authorList>
            <person name="Fritz M.L."/>
            <person name="Deyonke A.M."/>
            <person name="Papanicolaou A."/>
            <person name="Micinski S."/>
            <person name="Westbrook J."/>
            <person name="Gould F."/>
        </authorList>
    </citation>
    <scope>NUCLEOTIDE SEQUENCE [LARGE SCALE GENOMIC DNA]</scope>
    <source>
        <strain evidence="13">HvINT-</strain>
        <tissue evidence="13">Whole body</tissue>
    </source>
</reference>
<dbReference type="GO" id="GO:0015074">
    <property type="term" value="P:DNA integration"/>
    <property type="evidence" value="ECO:0007669"/>
    <property type="project" value="InterPro"/>
</dbReference>
<dbReference type="SUPFAM" id="SSF57756">
    <property type="entry name" value="Retrovirus zinc finger-like domains"/>
    <property type="match status" value="1"/>
</dbReference>
<feature type="compositionally biased region" description="Pro residues" evidence="9">
    <location>
        <begin position="16"/>
        <end position="26"/>
    </location>
</feature>
<dbReference type="InterPro" id="IPR041373">
    <property type="entry name" value="RT_RNaseH"/>
</dbReference>
<dbReference type="Gene3D" id="3.30.70.270">
    <property type="match status" value="2"/>
</dbReference>
<dbReference type="SMART" id="SM00343">
    <property type="entry name" value="ZnF_C2HC"/>
    <property type="match status" value="2"/>
</dbReference>
<dbReference type="PANTHER" id="PTHR37984:SF5">
    <property type="entry name" value="PROTEIN NYNRIN-LIKE"/>
    <property type="match status" value="1"/>
</dbReference>
<keyword evidence="8" id="KW-0862">Zinc</keyword>
<feature type="compositionally biased region" description="Gly residues" evidence="9">
    <location>
        <begin position="275"/>
        <end position="297"/>
    </location>
</feature>
<keyword evidence="5" id="KW-0255">Endonuclease</keyword>
<dbReference type="AlphaFoldDB" id="A0A2A4J7U9"/>
<dbReference type="Gene3D" id="1.10.340.70">
    <property type="match status" value="1"/>
</dbReference>
<dbReference type="SUPFAM" id="SSF56672">
    <property type="entry name" value="DNA/RNA polymerases"/>
    <property type="match status" value="1"/>
</dbReference>
<dbReference type="PANTHER" id="PTHR37984">
    <property type="entry name" value="PROTEIN CBG26694"/>
    <property type="match status" value="1"/>
</dbReference>
<feature type="domain" description="Reverse transcriptase" evidence="11">
    <location>
        <begin position="446"/>
        <end position="626"/>
    </location>
</feature>
<dbReference type="Gene3D" id="3.10.10.10">
    <property type="entry name" value="HIV Type 1 Reverse Transcriptase, subunit A, domain 1"/>
    <property type="match status" value="1"/>
</dbReference>
<dbReference type="PROSITE" id="PS50878">
    <property type="entry name" value="RT_POL"/>
    <property type="match status" value="1"/>
</dbReference>
<evidence type="ECO:0000259" key="10">
    <source>
        <dbReference type="PROSITE" id="PS50158"/>
    </source>
</evidence>
<evidence type="ECO:0000256" key="2">
    <source>
        <dbReference type="ARBA" id="ARBA00022679"/>
    </source>
</evidence>
<dbReference type="Gene3D" id="4.10.60.10">
    <property type="entry name" value="Zinc finger, CCHC-type"/>
    <property type="match status" value="1"/>
</dbReference>
<dbReference type="Pfam" id="PF17917">
    <property type="entry name" value="RT_RNaseH"/>
    <property type="match status" value="1"/>
</dbReference>
<proteinExistence type="predicted"/>
<dbReference type="SUPFAM" id="SSF53098">
    <property type="entry name" value="Ribonuclease H-like"/>
    <property type="match status" value="1"/>
</dbReference>
<evidence type="ECO:0000256" key="3">
    <source>
        <dbReference type="ARBA" id="ARBA00022695"/>
    </source>
</evidence>
<dbReference type="EC" id="2.7.7.49" evidence="1"/>
<dbReference type="Gene3D" id="3.10.20.370">
    <property type="match status" value="1"/>
</dbReference>
<dbReference type="Gene3D" id="3.30.420.10">
    <property type="entry name" value="Ribonuclease H-like superfamily/Ribonuclease H"/>
    <property type="match status" value="1"/>
</dbReference>
<protein>
    <recommendedName>
        <fullName evidence="1">RNA-directed DNA polymerase</fullName>
        <ecNumber evidence="1">2.7.7.49</ecNumber>
    </recommendedName>
</protein>
<dbReference type="GO" id="GO:0003676">
    <property type="term" value="F:nucleic acid binding"/>
    <property type="evidence" value="ECO:0007669"/>
    <property type="project" value="InterPro"/>
</dbReference>
<evidence type="ECO:0000313" key="13">
    <source>
        <dbReference type="EMBL" id="PCG67520.1"/>
    </source>
</evidence>
<dbReference type="InterPro" id="IPR043128">
    <property type="entry name" value="Rev_trsase/Diguanyl_cyclase"/>
</dbReference>
<keyword evidence="8" id="KW-0863">Zinc-finger</keyword>
<dbReference type="FunFam" id="3.30.70.270:FF:000023">
    <property type="entry name" value="Pol"/>
    <property type="match status" value="1"/>
</dbReference>
<dbReference type="GO" id="GO:0042575">
    <property type="term" value="C:DNA polymerase complex"/>
    <property type="evidence" value="ECO:0007669"/>
    <property type="project" value="UniProtKB-ARBA"/>
</dbReference>
<feature type="compositionally biased region" description="Basic and acidic residues" evidence="9">
    <location>
        <begin position="1238"/>
        <end position="1253"/>
    </location>
</feature>
<evidence type="ECO:0000256" key="4">
    <source>
        <dbReference type="ARBA" id="ARBA00022722"/>
    </source>
</evidence>
<feature type="domain" description="CCHC-type" evidence="10">
    <location>
        <begin position="216"/>
        <end position="233"/>
    </location>
</feature>
<keyword evidence="2" id="KW-0808">Transferase</keyword>
<evidence type="ECO:0000256" key="8">
    <source>
        <dbReference type="PROSITE-ProRule" id="PRU00047"/>
    </source>
</evidence>
<evidence type="ECO:0000256" key="9">
    <source>
        <dbReference type="SAM" id="MobiDB-lite"/>
    </source>
</evidence>
<dbReference type="CDD" id="cd01647">
    <property type="entry name" value="RT_LTR"/>
    <property type="match status" value="1"/>
</dbReference>
<dbReference type="InterPro" id="IPR041588">
    <property type="entry name" value="Integrase_H2C2"/>
</dbReference>
<feature type="region of interest" description="Disordered" evidence="9">
    <location>
        <begin position="275"/>
        <end position="299"/>
    </location>
</feature>
<organism evidence="13">
    <name type="scientific">Heliothis virescens</name>
    <name type="common">Tobacco budworm moth</name>
    <dbReference type="NCBI Taxonomy" id="7102"/>
    <lineage>
        <taxon>Eukaryota</taxon>
        <taxon>Metazoa</taxon>
        <taxon>Ecdysozoa</taxon>
        <taxon>Arthropoda</taxon>
        <taxon>Hexapoda</taxon>
        <taxon>Insecta</taxon>
        <taxon>Pterygota</taxon>
        <taxon>Neoptera</taxon>
        <taxon>Endopterygota</taxon>
        <taxon>Lepidoptera</taxon>
        <taxon>Glossata</taxon>
        <taxon>Ditrysia</taxon>
        <taxon>Noctuoidea</taxon>
        <taxon>Noctuidae</taxon>
        <taxon>Heliothinae</taxon>
        <taxon>Heliothis</taxon>
    </lineage>
</organism>
<feature type="region of interest" description="Disordered" evidence="9">
    <location>
        <begin position="1219"/>
        <end position="1253"/>
    </location>
</feature>
<dbReference type="EMBL" id="NWSH01002797">
    <property type="protein sequence ID" value="PCG67520.1"/>
    <property type="molecule type" value="Genomic_DNA"/>
</dbReference>